<accession>A0A6A4MXW5</accession>
<dbReference type="AlphaFoldDB" id="A0A6A4MXW5"/>
<organism evidence="1 2">
    <name type="scientific">Lupinus albus</name>
    <name type="common">White lupine</name>
    <name type="synonym">Lupinus termis</name>
    <dbReference type="NCBI Taxonomy" id="3870"/>
    <lineage>
        <taxon>Eukaryota</taxon>
        <taxon>Viridiplantae</taxon>
        <taxon>Streptophyta</taxon>
        <taxon>Embryophyta</taxon>
        <taxon>Tracheophyta</taxon>
        <taxon>Spermatophyta</taxon>
        <taxon>Magnoliopsida</taxon>
        <taxon>eudicotyledons</taxon>
        <taxon>Gunneridae</taxon>
        <taxon>Pentapetalae</taxon>
        <taxon>rosids</taxon>
        <taxon>fabids</taxon>
        <taxon>Fabales</taxon>
        <taxon>Fabaceae</taxon>
        <taxon>Papilionoideae</taxon>
        <taxon>50 kb inversion clade</taxon>
        <taxon>genistoids sensu lato</taxon>
        <taxon>core genistoids</taxon>
        <taxon>Genisteae</taxon>
        <taxon>Lupinus</taxon>
    </lineage>
</organism>
<comment type="caution">
    <text evidence="1">The sequence shown here is derived from an EMBL/GenBank/DDBJ whole genome shotgun (WGS) entry which is preliminary data.</text>
</comment>
<protein>
    <submittedName>
        <fullName evidence="1">Uncharacterized protein</fullName>
    </submittedName>
</protein>
<gene>
    <name evidence="1" type="ORF">Lalb_Chr25g0281421</name>
</gene>
<dbReference type="EMBL" id="WOCE01000025">
    <property type="protein sequence ID" value="KAE9584745.1"/>
    <property type="molecule type" value="Genomic_DNA"/>
</dbReference>
<dbReference type="Proteomes" id="UP000447434">
    <property type="component" value="Chromosome 25"/>
</dbReference>
<evidence type="ECO:0000313" key="2">
    <source>
        <dbReference type="Proteomes" id="UP000447434"/>
    </source>
</evidence>
<keyword evidence="2" id="KW-1185">Reference proteome</keyword>
<sequence>MEEFSGGGGAEEIAVTPLMVSFKEGKSSLGRCAMRLSLGGDEFMNLLHGSYMLKVNWMEEHIQLTLMSE</sequence>
<proteinExistence type="predicted"/>
<reference evidence="2" key="1">
    <citation type="journal article" date="2020" name="Nat. Commun.">
        <title>Genome sequence of the cluster root forming white lupin.</title>
        <authorList>
            <person name="Hufnagel B."/>
            <person name="Marques A."/>
            <person name="Soriano A."/>
            <person name="Marques L."/>
            <person name="Divol F."/>
            <person name="Doumas P."/>
            <person name="Sallet E."/>
            <person name="Mancinotti D."/>
            <person name="Carrere S."/>
            <person name="Marande W."/>
            <person name="Arribat S."/>
            <person name="Keller J."/>
            <person name="Huneau C."/>
            <person name="Blein T."/>
            <person name="Aime D."/>
            <person name="Laguerre M."/>
            <person name="Taylor J."/>
            <person name="Schubert V."/>
            <person name="Nelson M."/>
            <person name="Geu-Flores F."/>
            <person name="Crespi M."/>
            <person name="Gallardo-Guerrero K."/>
            <person name="Delaux P.-M."/>
            <person name="Salse J."/>
            <person name="Berges H."/>
            <person name="Guyot R."/>
            <person name="Gouzy J."/>
            <person name="Peret B."/>
        </authorList>
    </citation>
    <scope>NUCLEOTIDE SEQUENCE [LARGE SCALE GENOMIC DNA]</scope>
    <source>
        <strain evidence="2">cv. Amiga</strain>
    </source>
</reference>
<name>A0A6A4MXW5_LUPAL</name>
<evidence type="ECO:0000313" key="1">
    <source>
        <dbReference type="EMBL" id="KAE9584745.1"/>
    </source>
</evidence>